<evidence type="ECO:0008006" key="3">
    <source>
        <dbReference type="Google" id="ProtNLM"/>
    </source>
</evidence>
<dbReference type="NCBIfam" id="NF033153">
    <property type="entry name" value="phage_ICD_like"/>
    <property type="match status" value="1"/>
</dbReference>
<proteinExistence type="predicted"/>
<comment type="caution">
    <text evidence="1">The sequence shown here is derived from an EMBL/GenBank/DDBJ whole genome shotgun (WGS) entry which is preliminary data.</text>
</comment>
<gene>
    <name evidence="1" type="ORF">M977_03694</name>
</gene>
<dbReference type="AlphaFoldDB" id="A0A1B7HR96"/>
<dbReference type="Pfam" id="PF10554">
    <property type="entry name" value="Phage_ASH"/>
    <property type="match status" value="1"/>
</dbReference>
<name>A0A1B7HR96_9ENTR</name>
<dbReference type="PATRIC" id="fig|1354253.4.peg.3769"/>
<dbReference type="Proteomes" id="UP000078504">
    <property type="component" value="Unassembled WGS sequence"/>
</dbReference>
<sequence>MHHNPTIGKQMNFDNFRLNSLAKQGYSLWVVTTVTTGRCNPEQYKATVDADCVFFIVVKSVPPYSAAYARTESMVALAGQLSGWPVSLYAGIATPVSVTTNHERCNSGGDSFVKYKEIIIMMTTPVSSHLQYTWLFLAVRRSDLSDLPHREEVIASDYPTARRLIARDHIAAFAGRLPVQEVHHA</sequence>
<reference evidence="1 2" key="1">
    <citation type="submission" date="2016-04" db="EMBL/GenBank/DDBJ databases">
        <title>ATOL: Assembling a taxonomically balanced genome-scale reconstruction of the evolutionary history of the Enterobacteriaceae.</title>
        <authorList>
            <person name="Plunkett G.III."/>
            <person name="Neeno-Eckwall E.C."/>
            <person name="Glasner J.D."/>
            <person name="Perna N.T."/>
        </authorList>
    </citation>
    <scope>NUCLEOTIDE SEQUENCE [LARGE SCALE GENOMIC DNA]</scope>
    <source>
        <strain evidence="1 2">ATCC 51604</strain>
    </source>
</reference>
<accession>A0A1B7HR96</accession>
<evidence type="ECO:0000313" key="2">
    <source>
        <dbReference type="Proteomes" id="UP000078504"/>
    </source>
</evidence>
<dbReference type="InterPro" id="IPR018880">
    <property type="entry name" value="Phage_P4_Ash"/>
</dbReference>
<protein>
    <recommendedName>
        <fullName evidence="3">Host cell division inhibitor Icd-like protein</fullName>
    </recommendedName>
</protein>
<organism evidence="1 2">
    <name type="scientific">Buttiauxella gaviniae ATCC 51604</name>
    <dbReference type="NCBI Taxonomy" id="1354253"/>
    <lineage>
        <taxon>Bacteria</taxon>
        <taxon>Pseudomonadati</taxon>
        <taxon>Pseudomonadota</taxon>
        <taxon>Gammaproteobacteria</taxon>
        <taxon>Enterobacterales</taxon>
        <taxon>Enterobacteriaceae</taxon>
        <taxon>Buttiauxella</taxon>
    </lineage>
</organism>
<dbReference type="EMBL" id="LXEP01000032">
    <property type="protein sequence ID" value="OAT18173.1"/>
    <property type="molecule type" value="Genomic_DNA"/>
</dbReference>
<evidence type="ECO:0000313" key="1">
    <source>
        <dbReference type="EMBL" id="OAT18173.1"/>
    </source>
</evidence>